<name>A0A0H1BBM9_9EURO</name>
<reference evidence="2" key="1">
    <citation type="journal article" date="2015" name="PLoS Genet.">
        <title>The dynamic genome and transcriptome of the human fungal pathogen Blastomyces and close relative Emmonsia.</title>
        <authorList>
            <person name="Munoz J.F."/>
            <person name="Gauthier G.M."/>
            <person name="Desjardins C.A."/>
            <person name="Gallo J.E."/>
            <person name="Holder J."/>
            <person name="Sullivan T.D."/>
            <person name="Marty A.J."/>
            <person name="Carmen J.C."/>
            <person name="Chen Z."/>
            <person name="Ding L."/>
            <person name="Gujja S."/>
            <person name="Magrini V."/>
            <person name="Misas E."/>
            <person name="Mitreva M."/>
            <person name="Priest M."/>
            <person name="Saif S."/>
            <person name="Whiston E.A."/>
            <person name="Young S."/>
            <person name="Zeng Q."/>
            <person name="Goldman W.E."/>
            <person name="Mardis E.R."/>
            <person name="Taylor J.W."/>
            <person name="McEwen J.G."/>
            <person name="Clay O.K."/>
            <person name="Klein B.S."/>
            <person name="Cuomo C.A."/>
        </authorList>
    </citation>
    <scope>NUCLEOTIDE SEQUENCE [LARGE SCALE GENOMIC DNA]</scope>
    <source>
        <strain evidence="2">UAMH 139</strain>
    </source>
</reference>
<sequence length="188" mass="20907">MLISTHALPGPVSKPKTSLLQAKIDGVIPSSNAAEHNLGPAAEPVLTCFTEDMGNWAADTRHPIREVGKDHDLPGKNLYEVSMQFCAEVSGHEFPEEESSVDKSYWFKNSHEPFPLPFVPLLVGIVKLHEQRDRIDFRQCTDMMAKLVTDCTAPGQPSRLDYFMGGQIEDADGLSYVMGCVEDYCYRS</sequence>
<accession>A0A0H1BBM9</accession>
<protein>
    <submittedName>
        <fullName evidence="1">Uncharacterized protein</fullName>
    </submittedName>
</protein>
<evidence type="ECO:0000313" key="1">
    <source>
        <dbReference type="EMBL" id="KLJ08829.1"/>
    </source>
</evidence>
<gene>
    <name evidence="1" type="ORF">EMPG_15739</name>
</gene>
<organism evidence="1 2">
    <name type="scientific">Blastomyces silverae</name>
    <dbReference type="NCBI Taxonomy" id="2060906"/>
    <lineage>
        <taxon>Eukaryota</taxon>
        <taxon>Fungi</taxon>
        <taxon>Dikarya</taxon>
        <taxon>Ascomycota</taxon>
        <taxon>Pezizomycotina</taxon>
        <taxon>Eurotiomycetes</taxon>
        <taxon>Eurotiomycetidae</taxon>
        <taxon>Onygenales</taxon>
        <taxon>Ajellomycetaceae</taxon>
        <taxon>Blastomyces</taxon>
    </lineage>
</organism>
<dbReference type="EMBL" id="LDEV01002507">
    <property type="protein sequence ID" value="KLJ08829.1"/>
    <property type="molecule type" value="Genomic_DNA"/>
</dbReference>
<dbReference type="AlphaFoldDB" id="A0A0H1BBM9"/>
<dbReference type="OrthoDB" id="4175348at2759"/>
<keyword evidence="2" id="KW-1185">Reference proteome</keyword>
<proteinExistence type="predicted"/>
<evidence type="ECO:0000313" key="2">
    <source>
        <dbReference type="Proteomes" id="UP000053573"/>
    </source>
</evidence>
<dbReference type="Proteomes" id="UP000053573">
    <property type="component" value="Unassembled WGS sequence"/>
</dbReference>
<comment type="caution">
    <text evidence="1">The sequence shown here is derived from an EMBL/GenBank/DDBJ whole genome shotgun (WGS) entry which is preliminary data.</text>
</comment>